<feature type="non-terminal residue" evidence="1">
    <location>
        <position position="1"/>
    </location>
</feature>
<accession>A0A352IQF3</accession>
<evidence type="ECO:0000313" key="1">
    <source>
        <dbReference type="EMBL" id="HBC33686.1"/>
    </source>
</evidence>
<dbReference type="AlphaFoldDB" id="A0A352IQF3"/>
<name>A0A352IQF3_9GAMM</name>
<dbReference type="EMBL" id="DNNA01000078">
    <property type="protein sequence ID" value="HBC33686.1"/>
    <property type="molecule type" value="Genomic_DNA"/>
</dbReference>
<gene>
    <name evidence="1" type="ORF">DC045_05040</name>
</gene>
<comment type="caution">
    <text evidence="1">The sequence shown here is derived from an EMBL/GenBank/DDBJ whole genome shotgun (WGS) entry which is preliminary data.</text>
</comment>
<organism evidence="1 2">
    <name type="scientific">Marinobacter adhaerens</name>
    <dbReference type="NCBI Taxonomy" id="1033846"/>
    <lineage>
        <taxon>Bacteria</taxon>
        <taxon>Pseudomonadati</taxon>
        <taxon>Pseudomonadota</taxon>
        <taxon>Gammaproteobacteria</taxon>
        <taxon>Pseudomonadales</taxon>
        <taxon>Marinobacteraceae</taxon>
        <taxon>Marinobacter</taxon>
    </lineage>
</organism>
<proteinExistence type="predicted"/>
<protein>
    <submittedName>
        <fullName evidence="1">Methylenetetrahydrofolate reductase</fullName>
    </submittedName>
</protein>
<reference evidence="1 2" key="1">
    <citation type="journal article" date="2018" name="Nat. Biotechnol.">
        <title>A standardized bacterial taxonomy based on genome phylogeny substantially revises the tree of life.</title>
        <authorList>
            <person name="Parks D.H."/>
            <person name="Chuvochina M."/>
            <person name="Waite D.W."/>
            <person name="Rinke C."/>
            <person name="Skarshewski A."/>
            <person name="Chaumeil P.A."/>
            <person name="Hugenholtz P."/>
        </authorList>
    </citation>
    <scope>NUCLEOTIDE SEQUENCE [LARGE SCALE GENOMIC DNA]</scope>
    <source>
        <strain evidence="1">UBA9380</strain>
    </source>
</reference>
<dbReference type="Proteomes" id="UP000263489">
    <property type="component" value="Unassembled WGS sequence"/>
</dbReference>
<evidence type="ECO:0000313" key="2">
    <source>
        <dbReference type="Proteomes" id="UP000263489"/>
    </source>
</evidence>
<sequence length="45" mass="5269">VQYCLENPETLLRGIHLFPFGGLRQSAQWIRDHSWSCENNREAVP</sequence>